<dbReference type="eggNOG" id="COG1408">
    <property type="taxonomic scope" value="Bacteria"/>
</dbReference>
<dbReference type="RefSeq" id="WP_004801420.1">
    <property type="nucleotide sequence ID" value="NZ_AUGJ01000026.1"/>
</dbReference>
<accession>M2Q5S1</accession>
<evidence type="ECO:0008006" key="4">
    <source>
        <dbReference type="Google" id="ProtNLM"/>
    </source>
</evidence>
<gene>
    <name evidence="2" type="ORF">HMPREF9943_00313</name>
</gene>
<dbReference type="AlphaFoldDB" id="M2Q5S1"/>
<evidence type="ECO:0000313" key="3">
    <source>
        <dbReference type="Proteomes" id="UP000011758"/>
    </source>
</evidence>
<dbReference type="EMBL" id="AGEJ01000005">
    <property type="protein sequence ID" value="EMD17526.1"/>
    <property type="molecule type" value="Genomic_DNA"/>
</dbReference>
<name>M2Q5S1_9FIRM</name>
<comment type="caution">
    <text evidence="2">The sequence shown here is derived from an EMBL/GenBank/DDBJ whole genome shotgun (WGS) entry which is preliminary data.</text>
</comment>
<keyword evidence="1" id="KW-1133">Transmembrane helix</keyword>
<keyword evidence="1" id="KW-0472">Membrane</keyword>
<reference evidence="2 3" key="1">
    <citation type="submission" date="2013-02" db="EMBL/GenBank/DDBJ databases">
        <title>The Genome Sequence of Lactobacillus catenaformis F0143.</title>
        <authorList>
            <consortium name="The Broad Institute Genome Sequencing Platform"/>
            <person name="Earl A."/>
            <person name="Ward D."/>
            <person name="Feldgarden M."/>
            <person name="Gevers D."/>
            <person name="Izard J."/>
            <person name="Blanton J.M."/>
            <person name="Mathney J."/>
            <person name="Dewhirst F.E."/>
            <person name="Young S.K."/>
            <person name="Zeng Q."/>
            <person name="Gargeya S."/>
            <person name="Fitzgerald M."/>
            <person name="Haas B."/>
            <person name="Abouelleil A."/>
            <person name="Alvarado L."/>
            <person name="Arachchi H.M."/>
            <person name="Berlin A."/>
            <person name="Chapman S.B."/>
            <person name="Gearin G."/>
            <person name="Goldberg J."/>
            <person name="Griggs A."/>
            <person name="Gujja S."/>
            <person name="Hansen M."/>
            <person name="Heiman D."/>
            <person name="Howarth C."/>
            <person name="Larimer J."/>
            <person name="Lui A."/>
            <person name="MacDonald P.J.P."/>
            <person name="McCowen C."/>
            <person name="Montmayeur A."/>
            <person name="Murphy C."/>
            <person name="Neiman D."/>
            <person name="Pearson M."/>
            <person name="Priest M."/>
            <person name="Roberts A."/>
            <person name="Saif S."/>
            <person name="Shea T."/>
            <person name="Sisk P."/>
            <person name="Stolte C."/>
            <person name="Sykes S."/>
            <person name="Wortman J."/>
            <person name="Nusbaum C."/>
            <person name="Birren B."/>
        </authorList>
    </citation>
    <scope>NUCLEOTIDE SEQUENCE [LARGE SCALE GENOMIC DNA]</scope>
    <source>
        <strain evidence="2 3">OT 569</strain>
    </source>
</reference>
<dbReference type="PANTHER" id="PTHR31302">
    <property type="entry name" value="TRANSMEMBRANE PROTEIN WITH METALLOPHOSPHOESTERASE DOMAIN-RELATED"/>
    <property type="match status" value="1"/>
</dbReference>
<evidence type="ECO:0000313" key="2">
    <source>
        <dbReference type="EMBL" id="EMD17526.1"/>
    </source>
</evidence>
<dbReference type="InterPro" id="IPR029052">
    <property type="entry name" value="Metallo-depent_PP-like"/>
</dbReference>
<dbReference type="GO" id="GO:0009245">
    <property type="term" value="P:lipid A biosynthetic process"/>
    <property type="evidence" value="ECO:0007669"/>
    <property type="project" value="TreeGrafter"/>
</dbReference>
<keyword evidence="3" id="KW-1185">Reference proteome</keyword>
<dbReference type="GO" id="GO:0016020">
    <property type="term" value="C:membrane"/>
    <property type="evidence" value="ECO:0007669"/>
    <property type="project" value="GOC"/>
</dbReference>
<dbReference type="OrthoDB" id="9780884at2"/>
<dbReference type="SUPFAM" id="SSF56300">
    <property type="entry name" value="Metallo-dependent phosphatases"/>
    <property type="match status" value="1"/>
</dbReference>
<feature type="transmembrane region" description="Helical" evidence="1">
    <location>
        <begin position="12"/>
        <end position="31"/>
    </location>
</feature>
<sequence length="267" mass="30214">MTTLRKYKNKFLIAVAVIALVIVSFFIYGYSANGYTFHNIQIKSSTLPKDFNNFTIAYFSDLHLKSEQDITLFKKITDDLNKKNYNMVLFGGDLYEKDIISAAKVQKIIKSIKSSYGKFAVLGDEDQTHKSEVTQILNEGGFEVLSDASRTVYYKKSQITLTGYSIQATKPLTKSTNYTVSLSHYPDFFKETSKQEDLHISGHSGGGYIYLPFIGSLYKDSHCKTYHHGSYQKDKATLLVSNGLGLKKDLHMKFLAKNEVLLITLKN</sequence>
<dbReference type="STRING" id="999415.HMPREF9943_00313"/>
<dbReference type="InterPro" id="IPR051158">
    <property type="entry name" value="Metallophosphoesterase_sf"/>
</dbReference>
<evidence type="ECO:0000256" key="1">
    <source>
        <dbReference type="SAM" id="Phobius"/>
    </source>
</evidence>
<dbReference type="Gene3D" id="3.60.21.10">
    <property type="match status" value="1"/>
</dbReference>
<dbReference type="BioCyc" id="ECAT999415-HMP:GTTI-323-MONOMER"/>
<keyword evidence="1" id="KW-0812">Transmembrane</keyword>
<proteinExistence type="predicted"/>
<dbReference type="GO" id="GO:0008758">
    <property type="term" value="F:UDP-2,3-diacylglucosamine hydrolase activity"/>
    <property type="evidence" value="ECO:0007669"/>
    <property type="project" value="TreeGrafter"/>
</dbReference>
<protein>
    <recommendedName>
        <fullName evidence="4">Calcineurin-like phosphoesterase domain-containing protein</fullName>
    </recommendedName>
</protein>
<dbReference type="Proteomes" id="UP000011758">
    <property type="component" value="Unassembled WGS sequence"/>
</dbReference>
<dbReference type="PANTHER" id="PTHR31302:SF25">
    <property type="entry name" value="PHOSPHOESTERASE"/>
    <property type="match status" value="1"/>
</dbReference>
<organism evidence="2 3">
    <name type="scientific">Eggerthia catenaformis OT 569 = DSM 20559</name>
    <dbReference type="NCBI Taxonomy" id="999415"/>
    <lineage>
        <taxon>Bacteria</taxon>
        <taxon>Bacillati</taxon>
        <taxon>Bacillota</taxon>
        <taxon>Erysipelotrichia</taxon>
        <taxon>Erysipelotrichales</taxon>
        <taxon>Coprobacillaceae</taxon>
        <taxon>Eggerthia</taxon>
    </lineage>
</organism>